<dbReference type="PANTHER" id="PTHR35368:SF1">
    <property type="entry name" value="HYDROPEROXIDE REDUCTASE"/>
    <property type="match status" value="1"/>
</dbReference>
<dbReference type="InterPro" id="IPR036102">
    <property type="entry name" value="OsmC/Ohrsf"/>
</dbReference>
<evidence type="ECO:0000313" key="1">
    <source>
        <dbReference type="EMBL" id="PVX51984.1"/>
    </source>
</evidence>
<sequence>MATSTMKVTATMGSTFKTDIKASHDMVIDQPKAAGGSDLGANPLEYYLSGLAGCLCAITRIIANQRKLEVKNMEVNLEGDIDKAFLMGNTEEGRAGFTELRLSVKLDAPSLSKDEKEALIHEAEKRCPVADNIENETVIKVAVTE</sequence>
<accession>A0A7L4USL5</accession>
<dbReference type="EMBL" id="QENZ01000003">
    <property type="protein sequence ID" value="PVX51984.1"/>
    <property type="molecule type" value="Genomic_DNA"/>
</dbReference>
<dbReference type="RefSeq" id="WP_116495550.1">
    <property type="nucleotide sequence ID" value="NZ_QENZ01000003.1"/>
</dbReference>
<comment type="caution">
    <text evidence="1">The sequence shown here is derived from an EMBL/GenBank/DDBJ whole genome shotgun (WGS) entry which is preliminary data.</text>
</comment>
<dbReference type="InterPro" id="IPR003718">
    <property type="entry name" value="OsmC/Ohr_fam"/>
</dbReference>
<protein>
    <submittedName>
        <fullName evidence="1">Putative OsmC-like protein</fullName>
    </submittedName>
</protein>
<dbReference type="Pfam" id="PF02566">
    <property type="entry name" value="OsmC"/>
    <property type="match status" value="1"/>
</dbReference>
<keyword evidence="2" id="KW-1185">Reference proteome</keyword>
<dbReference type="PANTHER" id="PTHR35368">
    <property type="entry name" value="HYDROPEROXIDE REDUCTASE"/>
    <property type="match status" value="1"/>
</dbReference>
<evidence type="ECO:0000313" key="2">
    <source>
        <dbReference type="Proteomes" id="UP000251835"/>
    </source>
</evidence>
<name>A0A7L4USL5_BALHA</name>
<dbReference type="Proteomes" id="UP000251835">
    <property type="component" value="Unassembled WGS sequence"/>
</dbReference>
<dbReference type="Gene3D" id="3.30.300.20">
    <property type="match status" value="1"/>
</dbReference>
<organism evidence="1 2">
    <name type="scientific">Balneicella halophila</name>
    <dbReference type="NCBI Taxonomy" id="1537566"/>
    <lineage>
        <taxon>Bacteria</taxon>
        <taxon>Pseudomonadati</taxon>
        <taxon>Bacteroidota</taxon>
        <taxon>Bacteroidia</taxon>
        <taxon>Bacteroidales</taxon>
        <taxon>Balneicellaceae</taxon>
        <taxon>Balneicella</taxon>
    </lineage>
</organism>
<dbReference type="SUPFAM" id="SSF82784">
    <property type="entry name" value="OsmC-like"/>
    <property type="match status" value="1"/>
</dbReference>
<dbReference type="InterPro" id="IPR015946">
    <property type="entry name" value="KH_dom-like_a/b"/>
</dbReference>
<reference evidence="1 2" key="1">
    <citation type="submission" date="2018-05" db="EMBL/GenBank/DDBJ databases">
        <title>Genomic Encyclopedia of Type Strains, Phase IV (KMG-IV): sequencing the most valuable type-strain genomes for metagenomic binning, comparative biology and taxonomic classification.</title>
        <authorList>
            <person name="Goeker M."/>
        </authorList>
    </citation>
    <scope>NUCLEOTIDE SEQUENCE [LARGE SCALE GENOMIC DNA]</scope>
    <source>
        <strain evidence="1 2">DSM 28579</strain>
    </source>
</reference>
<dbReference type="OrthoDB" id="9791538at2"/>
<dbReference type="AlphaFoldDB" id="A0A7L4USL5"/>
<proteinExistence type="predicted"/>
<dbReference type="InterPro" id="IPR052924">
    <property type="entry name" value="OsmC/Ohr_hydroprdx_reductase"/>
</dbReference>
<gene>
    <name evidence="1" type="ORF">C7377_0279</name>
</gene>